<sequence length="303" mass="34241">MDLDDYQQRAQETDRVPSGSTGQDKVELMVPFLGLAGEAGGLLTEFKKHLRDRDAHILFPERVQEELGDILWYVANIATKFGLSMSKVASANLDKTADRWSGSHSLPLPFDDGAIEQERFPRRFSIELAEVHSGGKTKIRCSMDGVTIGDDLTDNAYDDDGYRFHDVFHLAYVAYLGWSPVVRKLMGRKRRSDPLKDEVEDGGRAQVVDEAVSALVFEYARHHRWLDGVDHLDYELLKTVKGLTAHLQVSERTMKDWQDAILNGFRVWRQIRASRGGVIHIDLDARSMECTAASTQQLQPEPL</sequence>
<dbReference type="Proteomes" id="UP001165541">
    <property type="component" value="Unassembled WGS sequence"/>
</dbReference>
<dbReference type="Gene3D" id="1.10.287.1080">
    <property type="entry name" value="MazG-like"/>
    <property type="match status" value="1"/>
</dbReference>
<dbReference type="Pfam" id="PF18722">
    <property type="entry name" value="MazG_C"/>
    <property type="match status" value="1"/>
</dbReference>
<proteinExistence type="predicted"/>
<dbReference type="RefSeq" id="WP_251777545.1">
    <property type="nucleotide sequence ID" value="NZ_JAMKFE010000003.1"/>
</dbReference>
<dbReference type="InterPro" id="IPR041407">
    <property type="entry name" value="MazG_C"/>
</dbReference>
<feature type="region of interest" description="Disordered" evidence="1">
    <location>
        <begin position="1"/>
        <end position="22"/>
    </location>
</feature>
<dbReference type="InterPro" id="IPR011379">
    <property type="entry name" value="MazG-related_GP37"/>
</dbReference>
<evidence type="ECO:0000256" key="1">
    <source>
        <dbReference type="SAM" id="MobiDB-lite"/>
    </source>
</evidence>
<evidence type="ECO:0000313" key="4">
    <source>
        <dbReference type="EMBL" id="MCM5679353.1"/>
    </source>
</evidence>
<dbReference type="Pfam" id="PF03819">
    <property type="entry name" value="MazG"/>
    <property type="match status" value="1"/>
</dbReference>
<evidence type="ECO:0000259" key="2">
    <source>
        <dbReference type="Pfam" id="PF03819"/>
    </source>
</evidence>
<comment type="caution">
    <text evidence="4">The sequence shown here is derived from an EMBL/GenBank/DDBJ whole genome shotgun (WGS) entry which is preliminary data.</text>
</comment>
<evidence type="ECO:0000313" key="5">
    <source>
        <dbReference type="Proteomes" id="UP001165541"/>
    </source>
</evidence>
<name>A0ABT0YN81_9BURK</name>
<accession>A0ABT0YN81</accession>
<dbReference type="SUPFAM" id="SSF101386">
    <property type="entry name" value="all-alpha NTP pyrophosphatases"/>
    <property type="match status" value="1"/>
</dbReference>
<feature type="domain" description="MazG C-terminal" evidence="3">
    <location>
        <begin position="109"/>
        <end position="291"/>
    </location>
</feature>
<dbReference type="InterPro" id="IPR004518">
    <property type="entry name" value="MazG-like_dom"/>
</dbReference>
<keyword evidence="5" id="KW-1185">Reference proteome</keyword>
<dbReference type="EMBL" id="JAMKFE010000003">
    <property type="protein sequence ID" value="MCM5679353.1"/>
    <property type="molecule type" value="Genomic_DNA"/>
</dbReference>
<feature type="domain" description="NTP pyrophosphohydrolase MazG-like" evidence="2">
    <location>
        <begin position="36"/>
        <end position="99"/>
    </location>
</feature>
<reference evidence="4" key="1">
    <citation type="submission" date="2022-05" db="EMBL/GenBank/DDBJ databases">
        <title>Schlegelella sp. nov., isolated from mangrove soil.</title>
        <authorList>
            <person name="Liu Y."/>
            <person name="Ge X."/>
            <person name="Liu W."/>
        </authorList>
    </citation>
    <scope>NUCLEOTIDE SEQUENCE</scope>
    <source>
        <strain evidence="4">S2-27</strain>
    </source>
</reference>
<evidence type="ECO:0000259" key="3">
    <source>
        <dbReference type="Pfam" id="PF18722"/>
    </source>
</evidence>
<gene>
    <name evidence="4" type="ORF">M8A51_07385</name>
</gene>
<protein>
    <submittedName>
        <fullName evidence="4">Nucleoside triphosphate pyrophosphohydrolase family protein</fullName>
    </submittedName>
</protein>
<organism evidence="4 5">
    <name type="scientific">Caldimonas mangrovi</name>
    <dbReference type="NCBI Taxonomy" id="2944811"/>
    <lineage>
        <taxon>Bacteria</taxon>
        <taxon>Pseudomonadati</taxon>
        <taxon>Pseudomonadota</taxon>
        <taxon>Betaproteobacteria</taxon>
        <taxon>Burkholderiales</taxon>
        <taxon>Sphaerotilaceae</taxon>
        <taxon>Caldimonas</taxon>
    </lineage>
</organism>
<dbReference type="CDD" id="cd11541">
    <property type="entry name" value="NTP-PPase_u4"/>
    <property type="match status" value="1"/>
</dbReference>